<name>A0AAE1GAD3_PETCI</name>
<protein>
    <submittedName>
        <fullName evidence="1">Uncharacterized protein</fullName>
    </submittedName>
</protein>
<evidence type="ECO:0000313" key="1">
    <source>
        <dbReference type="EMBL" id="KAK3888121.1"/>
    </source>
</evidence>
<accession>A0AAE1GAD3</accession>
<reference evidence="1" key="1">
    <citation type="submission" date="2023-10" db="EMBL/GenBank/DDBJ databases">
        <title>Genome assemblies of two species of porcelain crab, Petrolisthes cinctipes and Petrolisthes manimaculis (Anomura: Porcellanidae).</title>
        <authorList>
            <person name="Angst P."/>
        </authorList>
    </citation>
    <scope>NUCLEOTIDE SEQUENCE</scope>
    <source>
        <strain evidence="1">PB745_01</strain>
        <tissue evidence="1">Gill</tissue>
    </source>
</reference>
<proteinExistence type="predicted"/>
<dbReference type="AlphaFoldDB" id="A0AAE1GAD3"/>
<dbReference type="EMBL" id="JAWQEG010000585">
    <property type="protein sequence ID" value="KAK3888121.1"/>
    <property type="molecule type" value="Genomic_DNA"/>
</dbReference>
<gene>
    <name evidence="1" type="ORF">Pcinc_007803</name>
</gene>
<evidence type="ECO:0000313" key="2">
    <source>
        <dbReference type="Proteomes" id="UP001286313"/>
    </source>
</evidence>
<comment type="caution">
    <text evidence="1">The sequence shown here is derived from an EMBL/GenBank/DDBJ whole genome shotgun (WGS) entry which is preliminary data.</text>
</comment>
<organism evidence="1 2">
    <name type="scientific">Petrolisthes cinctipes</name>
    <name type="common">Flat porcelain crab</name>
    <dbReference type="NCBI Taxonomy" id="88211"/>
    <lineage>
        <taxon>Eukaryota</taxon>
        <taxon>Metazoa</taxon>
        <taxon>Ecdysozoa</taxon>
        <taxon>Arthropoda</taxon>
        <taxon>Crustacea</taxon>
        <taxon>Multicrustacea</taxon>
        <taxon>Malacostraca</taxon>
        <taxon>Eumalacostraca</taxon>
        <taxon>Eucarida</taxon>
        <taxon>Decapoda</taxon>
        <taxon>Pleocyemata</taxon>
        <taxon>Anomura</taxon>
        <taxon>Galatheoidea</taxon>
        <taxon>Porcellanidae</taxon>
        <taxon>Petrolisthes</taxon>
    </lineage>
</organism>
<keyword evidence="2" id="KW-1185">Reference proteome</keyword>
<dbReference type="Proteomes" id="UP001286313">
    <property type="component" value="Unassembled WGS sequence"/>
</dbReference>
<sequence length="105" mass="11503">MINSAWYTLRLEGRMINIQCGPRRLSVPLVNWGTLGVQTEVEGEGDELMGYFVGGMVGGMSNSFEKKVNVVTPLAWTGVARGASPLCLEEREPVPFIYKSGVTDH</sequence>